<dbReference type="InterPro" id="IPR047109">
    <property type="entry name" value="CAD-like"/>
</dbReference>
<dbReference type="InterPro" id="IPR020843">
    <property type="entry name" value="ER"/>
</dbReference>
<evidence type="ECO:0000256" key="1">
    <source>
        <dbReference type="ARBA" id="ARBA00001947"/>
    </source>
</evidence>
<keyword evidence="3 6" id="KW-0479">Metal-binding</keyword>
<accession>A0A9P9DHQ0</accession>
<dbReference type="OrthoDB" id="1879366at2759"/>
<evidence type="ECO:0000256" key="5">
    <source>
        <dbReference type="ARBA" id="ARBA00023002"/>
    </source>
</evidence>
<dbReference type="InterPro" id="IPR011032">
    <property type="entry name" value="GroES-like_sf"/>
</dbReference>
<evidence type="ECO:0000256" key="6">
    <source>
        <dbReference type="RuleBase" id="RU361277"/>
    </source>
</evidence>
<keyword evidence="5" id="KW-0560">Oxidoreductase</keyword>
<dbReference type="SUPFAM" id="SSF51735">
    <property type="entry name" value="NAD(P)-binding Rossmann-fold domains"/>
    <property type="match status" value="1"/>
</dbReference>
<feature type="domain" description="Enoyl reductase (ER)" evidence="8">
    <location>
        <begin position="9"/>
        <end position="328"/>
    </location>
</feature>
<dbReference type="GO" id="GO:0008270">
    <property type="term" value="F:zinc ion binding"/>
    <property type="evidence" value="ECO:0007669"/>
    <property type="project" value="InterPro"/>
</dbReference>
<evidence type="ECO:0000259" key="8">
    <source>
        <dbReference type="SMART" id="SM00829"/>
    </source>
</evidence>
<dbReference type="InterPro" id="IPR013149">
    <property type="entry name" value="ADH-like_C"/>
</dbReference>
<dbReference type="InterPro" id="IPR002328">
    <property type="entry name" value="ADH_Zn_CS"/>
</dbReference>
<dbReference type="Pfam" id="PF00107">
    <property type="entry name" value="ADH_zinc_N"/>
    <property type="match status" value="1"/>
</dbReference>
<dbReference type="Gene3D" id="3.40.50.720">
    <property type="entry name" value="NAD(P)-binding Rossmann-like Domain"/>
    <property type="match status" value="1"/>
</dbReference>
<protein>
    <submittedName>
        <fullName evidence="9">Chaperonin 10-like protein</fullName>
    </submittedName>
</protein>
<dbReference type="FunFam" id="3.40.50.720:FF:000022">
    <property type="entry name" value="Cinnamyl alcohol dehydrogenase"/>
    <property type="match status" value="1"/>
</dbReference>
<dbReference type="CDD" id="cd05283">
    <property type="entry name" value="CAD1"/>
    <property type="match status" value="1"/>
</dbReference>
<dbReference type="AlphaFoldDB" id="A0A9P9DHQ0"/>
<dbReference type="SUPFAM" id="SSF50129">
    <property type="entry name" value="GroES-like"/>
    <property type="match status" value="1"/>
</dbReference>
<dbReference type="PANTHER" id="PTHR42940">
    <property type="entry name" value="ALCOHOL DEHYDROGENASE 1-RELATED"/>
    <property type="match status" value="1"/>
</dbReference>
<dbReference type="EMBL" id="JAGMUU010000030">
    <property type="protein sequence ID" value="KAH7119378.1"/>
    <property type="molecule type" value="Genomic_DNA"/>
</dbReference>
<dbReference type="GO" id="GO:0005737">
    <property type="term" value="C:cytoplasm"/>
    <property type="evidence" value="ECO:0007669"/>
    <property type="project" value="TreeGrafter"/>
</dbReference>
<keyword evidence="10" id="KW-1185">Reference proteome</keyword>
<evidence type="ECO:0000313" key="9">
    <source>
        <dbReference type="EMBL" id="KAH7119378.1"/>
    </source>
</evidence>
<evidence type="ECO:0000313" key="10">
    <source>
        <dbReference type="Proteomes" id="UP000717696"/>
    </source>
</evidence>
<comment type="caution">
    <text evidence="9">The sequence shown here is derived from an EMBL/GenBank/DDBJ whole genome shotgun (WGS) entry which is preliminary data.</text>
</comment>
<name>A0A9P9DHQ0_9HYPO</name>
<dbReference type="InterPro" id="IPR013154">
    <property type="entry name" value="ADH-like_N"/>
</dbReference>
<evidence type="ECO:0000256" key="3">
    <source>
        <dbReference type="ARBA" id="ARBA00022723"/>
    </source>
</evidence>
<dbReference type="Gene3D" id="3.90.180.10">
    <property type="entry name" value="Medium-chain alcohol dehydrogenases, catalytic domain"/>
    <property type="match status" value="1"/>
</dbReference>
<dbReference type="Proteomes" id="UP000717696">
    <property type="component" value="Unassembled WGS sequence"/>
</dbReference>
<dbReference type="InterPro" id="IPR036291">
    <property type="entry name" value="NAD(P)-bd_dom_sf"/>
</dbReference>
<reference evidence="9" key="1">
    <citation type="journal article" date="2021" name="Nat. Commun.">
        <title>Genetic determinants of endophytism in the Arabidopsis root mycobiome.</title>
        <authorList>
            <person name="Mesny F."/>
            <person name="Miyauchi S."/>
            <person name="Thiergart T."/>
            <person name="Pickel B."/>
            <person name="Atanasova L."/>
            <person name="Karlsson M."/>
            <person name="Huettel B."/>
            <person name="Barry K.W."/>
            <person name="Haridas S."/>
            <person name="Chen C."/>
            <person name="Bauer D."/>
            <person name="Andreopoulos W."/>
            <person name="Pangilinan J."/>
            <person name="LaButti K."/>
            <person name="Riley R."/>
            <person name="Lipzen A."/>
            <person name="Clum A."/>
            <person name="Drula E."/>
            <person name="Henrissat B."/>
            <person name="Kohler A."/>
            <person name="Grigoriev I.V."/>
            <person name="Martin F.M."/>
            <person name="Hacquard S."/>
        </authorList>
    </citation>
    <scope>NUCLEOTIDE SEQUENCE</scope>
    <source>
        <strain evidence="9">MPI-CAGE-AT-0021</strain>
    </source>
</reference>
<evidence type="ECO:0000256" key="2">
    <source>
        <dbReference type="ARBA" id="ARBA00008072"/>
    </source>
</evidence>
<organism evidence="9 10">
    <name type="scientific">Dactylonectria estremocensis</name>
    <dbReference type="NCBI Taxonomy" id="1079267"/>
    <lineage>
        <taxon>Eukaryota</taxon>
        <taxon>Fungi</taxon>
        <taxon>Dikarya</taxon>
        <taxon>Ascomycota</taxon>
        <taxon>Pezizomycotina</taxon>
        <taxon>Sordariomycetes</taxon>
        <taxon>Hypocreomycetidae</taxon>
        <taxon>Hypocreales</taxon>
        <taxon>Nectriaceae</taxon>
        <taxon>Dactylonectria</taxon>
    </lineage>
</organism>
<gene>
    <name evidence="9" type="ORF">B0J13DRAFT_513329</name>
</gene>
<evidence type="ECO:0000256" key="4">
    <source>
        <dbReference type="ARBA" id="ARBA00022833"/>
    </source>
</evidence>
<sequence>MPSFTVFKGAEDGKPRKSTTTKPDQLFGDNILVRVTASGVCGTDLHYRNQNMVLGHEGAGVVEDLGPHVKYLKRGQRVGWGFETDSCGHCMECLQGHENYCAQRALYGYANRDQGSFSTFAIWREAFLHAIPDQISDEDAAPLQCAGATVFTALRDVRPGETVGIMGIGGLGHLAIQFAAKMGCRVVVLSRSESKKPQAVELGAREFITTNRQHSQDQHREHLSRLLVTSSVQPNWESILSMMAFRSRIYPLSVSTGNLELPYFPIMAKGIRIQGSLVASRAVHREMLAFAALHRIKPVIEKFPMTEEGILEALDKLESGRVQYRAVLIPQ</sequence>
<evidence type="ECO:0000256" key="7">
    <source>
        <dbReference type="SAM" id="MobiDB-lite"/>
    </source>
</evidence>
<proteinExistence type="inferred from homology"/>
<dbReference type="GO" id="GO:0004022">
    <property type="term" value="F:alcohol dehydrogenase (NAD+) activity"/>
    <property type="evidence" value="ECO:0007669"/>
    <property type="project" value="TreeGrafter"/>
</dbReference>
<dbReference type="PROSITE" id="PS00059">
    <property type="entry name" value="ADH_ZINC"/>
    <property type="match status" value="1"/>
</dbReference>
<dbReference type="SMART" id="SM00829">
    <property type="entry name" value="PKS_ER"/>
    <property type="match status" value="1"/>
</dbReference>
<dbReference type="PANTHER" id="PTHR42940:SF8">
    <property type="entry name" value="VACUOLAR PROTEIN SORTING-ASSOCIATED PROTEIN 11"/>
    <property type="match status" value="1"/>
</dbReference>
<dbReference type="Pfam" id="PF08240">
    <property type="entry name" value="ADH_N"/>
    <property type="match status" value="1"/>
</dbReference>
<comment type="cofactor">
    <cofactor evidence="1 6">
        <name>Zn(2+)</name>
        <dbReference type="ChEBI" id="CHEBI:29105"/>
    </cofactor>
</comment>
<comment type="similarity">
    <text evidence="2 6">Belongs to the zinc-containing alcohol dehydrogenase family.</text>
</comment>
<keyword evidence="4 6" id="KW-0862">Zinc</keyword>
<feature type="region of interest" description="Disordered" evidence="7">
    <location>
        <begin position="1"/>
        <end position="22"/>
    </location>
</feature>